<proteinExistence type="inferred from homology"/>
<comment type="pathway">
    <text evidence="3 11">Glycan biosynthesis; glycogen biosynthesis.</text>
</comment>
<dbReference type="NCBIfam" id="NF001903">
    <property type="entry name" value="PRK00654.2-2"/>
    <property type="match status" value="1"/>
</dbReference>
<evidence type="ECO:0000256" key="7">
    <source>
        <dbReference type="ARBA" id="ARBA00022676"/>
    </source>
</evidence>
<evidence type="ECO:0000256" key="10">
    <source>
        <dbReference type="ARBA" id="ARBA00031722"/>
    </source>
</evidence>
<dbReference type="GO" id="GO:0005829">
    <property type="term" value="C:cytosol"/>
    <property type="evidence" value="ECO:0007669"/>
    <property type="project" value="TreeGrafter"/>
</dbReference>
<dbReference type="InterPro" id="IPR001296">
    <property type="entry name" value="Glyco_trans_1"/>
</dbReference>
<dbReference type="GO" id="GO:0004373">
    <property type="term" value="F:alpha-1,4-glucan glucosyltransferase (UDP-glucose donor) activity"/>
    <property type="evidence" value="ECO:0007669"/>
    <property type="project" value="InterPro"/>
</dbReference>
<dbReference type="InterPro" id="IPR011835">
    <property type="entry name" value="GS/SS"/>
</dbReference>
<evidence type="ECO:0000256" key="11">
    <source>
        <dbReference type="HAMAP-Rule" id="MF_00484"/>
    </source>
</evidence>
<feature type="binding site" evidence="11">
    <location>
        <position position="22"/>
    </location>
    <ligand>
        <name>ADP-alpha-D-glucose</name>
        <dbReference type="ChEBI" id="CHEBI:57498"/>
    </ligand>
</feature>
<dbReference type="Proteomes" id="UP000236449">
    <property type="component" value="Unassembled WGS sequence"/>
</dbReference>
<comment type="similarity">
    <text evidence="4 11">Belongs to the glycosyltransferase 1 family. Bacterial/plant glycogen synthase subfamily.</text>
</comment>
<evidence type="ECO:0000256" key="8">
    <source>
        <dbReference type="ARBA" id="ARBA00022679"/>
    </source>
</evidence>
<dbReference type="Pfam" id="PF08323">
    <property type="entry name" value="Glyco_transf_5"/>
    <property type="match status" value="1"/>
</dbReference>
<dbReference type="EMBL" id="POSK01000004">
    <property type="protein sequence ID" value="PNI05372.1"/>
    <property type="molecule type" value="Genomic_DNA"/>
</dbReference>
<dbReference type="HAMAP" id="MF_00484">
    <property type="entry name" value="Glycogen_synth"/>
    <property type="match status" value="1"/>
</dbReference>
<evidence type="ECO:0000313" key="15">
    <source>
        <dbReference type="Proteomes" id="UP000236449"/>
    </source>
</evidence>
<dbReference type="InterPro" id="IPR013534">
    <property type="entry name" value="Starch_synth_cat_dom"/>
</dbReference>
<dbReference type="UniPathway" id="UPA00164"/>
<evidence type="ECO:0000256" key="9">
    <source>
        <dbReference type="ARBA" id="ARBA00023056"/>
    </source>
</evidence>
<keyword evidence="9 11" id="KW-0320">Glycogen biosynthesis</keyword>
<dbReference type="AlphaFoldDB" id="A0A2J8I4B6"/>
<keyword evidence="7 11" id="KW-0328">Glycosyltransferase</keyword>
<dbReference type="Pfam" id="PF00534">
    <property type="entry name" value="Glycos_transf_1"/>
    <property type="match status" value="1"/>
</dbReference>
<sequence length="488" mass="55335">MDSRKEQLNVWFTVSEVQGLVKSGGLADVAKALPKALLELGHQVAIVLPGYRTVPDKNSSPVILETELTHWPHIRYQVRQTELEGVPIYLIDCDAYFDRPELYAERNQAYHDNGERFGFFSSACLDVLPKLGIKPDIIHANDWHTGLVPFLLKTRFKDDPYFAGVKSVITIHNAMFKGVFSHHQLEVIPELNLTGMEFLEYGHDHISMLKAGIAFADKVNAVSPNYASELLTPLGSHGLVDDFVRRARDLHGIVNGCDYSEWNPRTDTYLPEVYSDDAKSLKKGKFASKKVLQEELQLPQRDVPMFGMVCRLTHQKGFHYILPILEKFLHNDVQLVIVGTGEPEVAAQLHKIASAHPTQFAFVEAYSNRYAHLVEAGSDFFLMPSEFEACGLNQIYSMAYGTLPIVREVGGLKDTVLDYDKYPSEATGFGFQEPSPEALLITMQRALLFYLQHPDLLLEVQQRAMRCDFSWRESALEYVKMYHYAIFD</sequence>
<organism evidence="14 15">
    <name type="scientific">Vibrio diazotrophicus</name>
    <dbReference type="NCBI Taxonomy" id="685"/>
    <lineage>
        <taxon>Bacteria</taxon>
        <taxon>Pseudomonadati</taxon>
        <taxon>Pseudomonadota</taxon>
        <taxon>Gammaproteobacteria</taxon>
        <taxon>Vibrionales</taxon>
        <taxon>Vibrionaceae</taxon>
        <taxon>Vibrio</taxon>
    </lineage>
</organism>
<dbReference type="NCBIfam" id="TIGR02095">
    <property type="entry name" value="glgA"/>
    <property type="match status" value="1"/>
</dbReference>
<accession>A0A2J8I4B6</accession>
<evidence type="ECO:0000259" key="13">
    <source>
        <dbReference type="Pfam" id="PF08323"/>
    </source>
</evidence>
<keyword evidence="8 11" id="KW-0808">Transferase</keyword>
<dbReference type="OrthoDB" id="9808590at2"/>
<dbReference type="SUPFAM" id="SSF53756">
    <property type="entry name" value="UDP-Glycosyltransferase/glycogen phosphorylase"/>
    <property type="match status" value="1"/>
</dbReference>
<protein>
    <recommendedName>
        <fullName evidence="6 11">Glycogen synthase</fullName>
        <ecNumber evidence="5 11">2.4.1.21</ecNumber>
    </recommendedName>
    <alternativeName>
        <fullName evidence="10 11">Starch [bacterial glycogen] synthase</fullName>
    </alternativeName>
</protein>
<evidence type="ECO:0000256" key="3">
    <source>
        <dbReference type="ARBA" id="ARBA00004964"/>
    </source>
</evidence>
<feature type="domain" description="Starch synthase catalytic" evidence="13">
    <location>
        <begin position="9"/>
        <end position="240"/>
    </location>
</feature>
<feature type="domain" description="Glycosyl transferase family 1" evidence="12">
    <location>
        <begin position="302"/>
        <end position="446"/>
    </location>
</feature>
<dbReference type="CDD" id="cd03791">
    <property type="entry name" value="GT5_Glycogen_synthase_DULL1-like"/>
    <property type="match status" value="1"/>
</dbReference>
<evidence type="ECO:0000256" key="2">
    <source>
        <dbReference type="ARBA" id="ARBA00002764"/>
    </source>
</evidence>
<dbReference type="EC" id="2.4.1.21" evidence="5 11"/>
<reference evidence="14 15" key="1">
    <citation type="submission" date="2018-01" db="EMBL/GenBank/DDBJ databases">
        <title>Draft genome sequences of six Vibrio diazotrophicus strains isolated from deep-sea sediments of the Baltic Sea.</title>
        <authorList>
            <person name="Castillo D."/>
            <person name="Vandieken V."/>
            <person name="Chiang O."/>
            <person name="Middelboe M."/>
        </authorList>
    </citation>
    <scope>NUCLEOTIDE SEQUENCE [LARGE SCALE GENOMIC DNA]</scope>
    <source>
        <strain evidence="14 15">60.27F</strain>
    </source>
</reference>
<evidence type="ECO:0000256" key="6">
    <source>
        <dbReference type="ARBA" id="ARBA00019935"/>
    </source>
</evidence>
<dbReference type="RefSeq" id="WP_102965981.1">
    <property type="nucleotide sequence ID" value="NZ_POSK01000004.1"/>
</dbReference>
<evidence type="ECO:0000259" key="12">
    <source>
        <dbReference type="Pfam" id="PF00534"/>
    </source>
</evidence>
<dbReference type="GO" id="GO:0005978">
    <property type="term" value="P:glycogen biosynthetic process"/>
    <property type="evidence" value="ECO:0007669"/>
    <property type="project" value="UniProtKB-UniRule"/>
</dbReference>
<dbReference type="PANTHER" id="PTHR45825:SF11">
    <property type="entry name" value="ALPHA AMYLASE DOMAIN-CONTAINING PROTEIN"/>
    <property type="match status" value="1"/>
</dbReference>
<dbReference type="PANTHER" id="PTHR45825">
    <property type="entry name" value="GRANULE-BOUND STARCH SYNTHASE 1, CHLOROPLASTIC/AMYLOPLASTIC"/>
    <property type="match status" value="1"/>
</dbReference>
<evidence type="ECO:0000256" key="4">
    <source>
        <dbReference type="ARBA" id="ARBA00010281"/>
    </source>
</evidence>
<dbReference type="GO" id="GO:0009011">
    <property type="term" value="F:alpha-1,4-glucan glucosyltransferase (ADP-glucose donor) activity"/>
    <property type="evidence" value="ECO:0007669"/>
    <property type="project" value="UniProtKB-UniRule"/>
</dbReference>
<comment type="caution">
    <text evidence="14">The sequence shown here is derived from an EMBL/GenBank/DDBJ whole genome shotgun (WGS) entry which is preliminary data.</text>
</comment>
<comment type="function">
    <text evidence="2 11">Synthesizes alpha-1,4-glucan chains using ADP-glucose.</text>
</comment>
<gene>
    <name evidence="11" type="primary">glgA</name>
    <name evidence="14" type="ORF">C1N32_08295</name>
</gene>
<evidence type="ECO:0000256" key="1">
    <source>
        <dbReference type="ARBA" id="ARBA00001478"/>
    </source>
</evidence>
<name>A0A2J8I4B6_VIBDI</name>
<dbReference type="Gene3D" id="3.40.50.2000">
    <property type="entry name" value="Glycogen Phosphorylase B"/>
    <property type="match status" value="2"/>
</dbReference>
<comment type="catalytic activity">
    <reaction evidence="1 11">
        <text>[(1-&gt;4)-alpha-D-glucosyl](n) + ADP-alpha-D-glucose = [(1-&gt;4)-alpha-D-glucosyl](n+1) + ADP + H(+)</text>
        <dbReference type="Rhea" id="RHEA:18189"/>
        <dbReference type="Rhea" id="RHEA-COMP:9584"/>
        <dbReference type="Rhea" id="RHEA-COMP:9587"/>
        <dbReference type="ChEBI" id="CHEBI:15378"/>
        <dbReference type="ChEBI" id="CHEBI:15444"/>
        <dbReference type="ChEBI" id="CHEBI:57498"/>
        <dbReference type="ChEBI" id="CHEBI:456216"/>
        <dbReference type="EC" id="2.4.1.21"/>
    </reaction>
</comment>
<evidence type="ECO:0000256" key="5">
    <source>
        <dbReference type="ARBA" id="ARBA00012588"/>
    </source>
</evidence>
<evidence type="ECO:0000313" key="14">
    <source>
        <dbReference type="EMBL" id="PNI05372.1"/>
    </source>
</evidence>